<gene>
    <name evidence="1" type="ORF">LIER_19690</name>
</gene>
<accession>A0AAV3QLN6</accession>
<proteinExistence type="predicted"/>
<reference evidence="1 2" key="1">
    <citation type="submission" date="2024-01" db="EMBL/GenBank/DDBJ databases">
        <title>The complete chloroplast genome sequence of Lithospermum erythrorhizon: insights into the phylogenetic relationship among Boraginaceae species and the maternal lineages of purple gromwells.</title>
        <authorList>
            <person name="Okada T."/>
            <person name="Watanabe K."/>
        </authorList>
    </citation>
    <scope>NUCLEOTIDE SEQUENCE [LARGE SCALE GENOMIC DNA]</scope>
</reference>
<dbReference type="Proteomes" id="UP001454036">
    <property type="component" value="Unassembled WGS sequence"/>
</dbReference>
<keyword evidence="2" id="KW-1185">Reference proteome</keyword>
<dbReference type="AlphaFoldDB" id="A0AAV3QLN6"/>
<dbReference type="EMBL" id="BAABME010004898">
    <property type="protein sequence ID" value="GAA0163937.1"/>
    <property type="molecule type" value="Genomic_DNA"/>
</dbReference>
<name>A0AAV3QLN6_LITER</name>
<comment type="caution">
    <text evidence="1">The sequence shown here is derived from an EMBL/GenBank/DDBJ whole genome shotgun (WGS) entry which is preliminary data.</text>
</comment>
<evidence type="ECO:0000313" key="2">
    <source>
        <dbReference type="Proteomes" id="UP001454036"/>
    </source>
</evidence>
<protein>
    <submittedName>
        <fullName evidence="1">Uncharacterized protein</fullName>
    </submittedName>
</protein>
<sequence>MSLDYMTFGGDSSMVETIASEAILTHAKPNQPQCQASNKSLGTQLQTIVYSDINAHPISHQILASLEDRGDGSDEVVYAAAKVVLVGPEALDYSLLIGGRKRVELIPIYEKVLGIHLPTIEYVGDRYSMLENLKMIEGLSSIYDIPSFPDEDKNPVTKIPPLPPDIQWSEMTPTNPQFFDGNRLSSKFELNTEDIMSISLDDISKWLISFLMAGSIPLLSHRIKSPSKTDVEKLSDEKFKVCISLEPALAQLIVEMEKTKFEIPKHAQEFLAKVKEISEGSELHYLKFDMQKEGYYDRRTKHDQA</sequence>
<organism evidence="1 2">
    <name type="scientific">Lithospermum erythrorhizon</name>
    <name type="common">Purple gromwell</name>
    <name type="synonym">Lithospermum officinale var. erythrorhizon</name>
    <dbReference type="NCBI Taxonomy" id="34254"/>
    <lineage>
        <taxon>Eukaryota</taxon>
        <taxon>Viridiplantae</taxon>
        <taxon>Streptophyta</taxon>
        <taxon>Embryophyta</taxon>
        <taxon>Tracheophyta</taxon>
        <taxon>Spermatophyta</taxon>
        <taxon>Magnoliopsida</taxon>
        <taxon>eudicotyledons</taxon>
        <taxon>Gunneridae</taxon>
        <taxon>Pentapetalae</taxon>
        <taxon>asterids</taxon>
        <taxon>lamiids</taxon>
        <taxon>Boraginales</taxon>
        <taxon>Boraginaceae</taxon>
        <taxon>Boraginoideae</taxon>
        <taxon>Lithospermeae</taxon>
        <taxon>Lithospermum</taxon>
    </lineage>
</organism>
<evidence type="ECO:0000313" key="1">
    <source>
        <dbReference type="EMBL" id="GAA0163937.1"/>
    </source>
</evidence>